<evidence type="ECO:0000259" key="2">
    <source>
        <dbReference type="PROSITE" id="PS51154"/>
    </source>
</evidence>
<protein>
    <submittedName>
        <fullName evidence="3">RNase III inhibitor</fullName>
    </submittedName>
</protein>
<evidence type="ECO:0000313" key="4">
    <source>
        <dbReference type="Proteomes" id="UP000254331"/>
    </source>
</evidence>
<dbReference type="AlphaFoldDB" id="A0A379FDT8"/>
<dbReference type="RefSeq" id="WP_036936640.1">
    <property type="nucleotide sequence ID" value="NZ_CABMNT010000001.1"/>
</dbReference>
<dbReference type="EMBL" id="UGTW01000001">
    <property type="protein sequence ID" value="SUC17769.1"/>
    <property type="molecule type" value="Genomic_DNA"/>
</dbReference>
<dbReference type="GO" id="GO:0140291">
    <property type="term" value="P:peptidyl-glutamate ADP-deribosylation"/>
    <property type="evidence" value="ECO:0007669"/>
    <property type="project" value="TreeGrafter"/>
</dbReference>
<accession>A0A379FDT8</accession>
<dbReference type="Proteomes" id="UP000254331">
    <property type="component" value="Unassembled WGS sequence"/>
</dbReference>
<sequence length="159" mass="17692">MIELTRGNLLHANTEAIVNAVNCVGVMGRGIALQFKKAWPDNFNAYALACKNKELTPGVMFIYEIQKAANPRFIINFPTKRHWRNTSCIEDIEAGLITLVNEIKQRNIKSIAIPPLGAGLGGLEWSVVYEKIKNAMEPLTDVHVLIYGPIGETELSEKE</sequence>
<evidence type="ECO:0000256" key="1">
    <source>
        <dbReference type="ARBA" id="ARBA00035885"/>
    </source>
</evidence>
<dbReference type="PANTHER" id="PTHR12521:SF0">
    <property type="entry name" value="ADP-RIBOSE GLYCOHYDROLASE OARD1"/>
    <property type="match status" value="1"/>
</dbReference>
<gene>
    <name evidence="3" type="ORF">NCTC10376_03722</name>
</gene>
<dbReference type="SMART" id="SM00506">
    <property type="entry name" value="A1pp"/>
    <property type="match status" value="1"/>
</dbReference>
<evidence type="ECO:0000313" key="3">
    <source>
        <dbReference type="EMBL" id="SUC17769.1"/>
    </source>
</evidence>
<dbReference type="OrthoDB" id="9780211at2"/>
<dbReference type="SUPFAM" id="SSF52949">
    <property type="entry name" value="Macro domain-like"/>
    <property type="match status" value="1"/>
</dbReference>
<feature type="domain" description="Macro" evidence="2">
    <location>
        <begin position="1"/>
        <end position="159"/>
    </location>
</feature>
<dbReference type="PANTHER" id="PTHR12521">
    <property type="entry name" value="PROTEIN C6ORF130"/>
    <property type="match status" value="1"/>
</dbReference>
<name>A0A379FDT8_PROVU</name>
<dbReference type="InterPro" id="IPR050892">
    <property type="entry name" value="ADP-ribose_metab_enzymes"/>
</dbReference>
<reference evidence="3 4" key="1">
    <citation type="submission" date="2018-06" db="EMBL/GenBank/DDBJ databases">
        <authorList>
            <consortium name="Pathogen Informatics"/>
            <person name="Doyle S."/>
        </authorList>
    </citation>
    <scope>NUCLEOTIDE SEQUENCE [LARGE SCALE GENOMIC DNA]</scope>
    <source>
        <strain evidence="3 4">NCTC10376</strain>
    </source>
</reference>
<dbReference type="Gene3D" id="3.40.220.10">
    <property type="entry name" value="Leucine Aminopeptidase, subunit E, domain 1"/>
    <property type="match status" value="1"/>
</dbReference>
<proteinExistence type="predicted"/>
<dbReference type="InterPro" id="IPR043472">
    <property type="entry name" value="Macro_dom-like"/>
</dbReference>
<organism evidence="3 4">
    <name type="scientific">Proteus vulgaris</name>
    <dbReference type="NCBI Taxonomy" id="585"/>
    <lineage>
        <taxon>Bacteria</taxon>
        <taxon>Pseudomonadati</taxon>
        <taxon>Pseudomonadota</taxon>
        <taxon>Gammaproteobacteria</taxon>
        <taxon>Enterobacterales</taxon>
        <taxon>Morganellaceae</taxon>
        <taxon>Proteus</taxon>
    </lineage>
</organism>
<dbReference type="InterPro" id="IPR002589">
    <property type="entry name" value="Macro_dom"/>
</dbReference>
<comment type="catalytic activity">
    <reaction evidence="1">
        <text>an N-(ADP-alpha-D-ribosyl)-thymidine in DNA + H2O = a thymidine in DNA + ADP-D-ribose</text>
        <dbReference type="Rhea" id="RHEA:71655"/>
        <dbReference type="Rhea" id="RHEA-COMP:13556"/>
        <dbReference type="Rhea" id="RHEA-COMP:18051"/>
        <dbReference type="ChEBI" id="CHEBI:15377"/>
        <dbReference type="ChEBI" id="CHEBI:57967"/>
        <dbReference type="ChEBI" id="CHEBI:137386"/>
        <dbReference type="ChEBI" id="CHEBI:191199"/>
    </reaction>
    <physiologicalReaction direction="left-to-right" evidence="1">
        <dbReference type="Rhea" id="RHEA:71656"/>
    </physiologicalReaction>
</comment>
<dbReference type="CDD" id="cd02901">
    <property type="entry name" value="Macro_Poa1p-like"/>
    <property type="match status" value="1"/>
</dbReference>
<dbReference type="Pfam" id="PF01661">
    <property type="entry name" value="Macro"/>
    <property type="match status" value="1"/>
</dbReference>
<dbReference type="PROSITE" id="PS51154">
    <property type="entry name" value="MACRO"/>
    <property type="match status" value="1"/>
</dbReference>